<dbReference type="GO" id="GO:0030983">
    <property type="term" value="F:mismatched DNA binding"/>
    <property type="evidence" value="ECO:0007669"/>
    <property type="project" value="InterPro"/>
</dbReference>
<dbReference type="SUPFAM" id="SSF48334">
    <property type="entry name" value="DNA repair protein MutS, domain III"/>
    <property type="match status" value="1"/>
</dbReference>
<organism evidence="3 4">
    <name type="scientific">Sphenostylis stenocarpa</name>
    <dbReference type="NCBI Taxonomy" id="92480"/>
    <lineage>
        <taxon>Eukaryota</taxon>
        <taxon>Viridiplantae</taxon>
        <taxon>Streptophyta</taxon>
        <taxon>Embryophyta</taxon>
        <taxon>Tracheophyta</taxon>
        <taxon>Spermatophyta</taxon>
        <taxon>Magnoliopsida</taxon>
        <taxon>eudicotyledons</taxon>
        <taxon>Gunneridae</taxon>
        <taxon>Pentapetalae</taxon>
        <taxon>rosids</taxon>
        <taxon>fabids</taxon>
        <taxon>Fabales</taxon>
        <taxon>Fabaceae</taxon>
        <taxon>Papilionoideae</taxon>
        <taxon>50 kb inversion clade</taxon>
        <taxon>NPAAA clade</taxon>
        <taxon>indigoferoid/millettioid clade</taxon>
        <taxon>Phaseoleae</taxon>
        <taxon>Sphenostylis</taxon>
    </lineage>
</organism>
<reference evidence="3" key="1">
    <citation type="submission" date="2023-10" db="EMBL/GenBank/DDBJ databases">
        <authorList>
            <person name="Domelevo Entfellner J.-B."/>
        </authorList>
    </citation>
    <scope>NUCLEOTIDE SEQUENCE</scope>
</reference>
<gene>
    <name evidence="3" type="ORF">AYBTSS11_LOCUS15656</name>
</gene>
<dbReference type="Pfam" id="PF01624">
    <property type="entry name" value="MutS_I"/>
    <property type="match status" value="1"/>
</dbReference>
<dbReference type="InterPro" id="IPR045076">
    <property type="entry name" value="MutS"/>
</dbReference>
<dbReference type="GO" id="GO:0140664">
    <property type="term" value="F:ATP-dependent DNA damage sensor activity"/>
    <property type="evidence" value="ECO:0007669"/>
    <property type="project" value="InterPro"/>
</dbReference>
<dbReference type="AlphaFoldDB" id="A0AA86SK70"/>
<dbReference type="EMBL" id="OY731401">
    <property type="protein sequence ID" value="CAJ1953117.1"/>
    <property type="molecule type" value="Genomic_DNA"/>
</dbReference>
<keyword evidence="4" id="KW-1185">Reference proteome</keyword>
<dbReference type="PANTHER" id="PTHR11361:SF35">
    <property type="entry name" value="DNA MISMATCH REPAIR PROTEIN MSH2"/>
    <property type="match status" value="1"/>
</dbReference>
<dbReference type="GO" id="GO:0005524">
    <property type="term" value="F:ATP binding"/>
    <property type="evidence" value="ECO:0007669"/>
    <property type="project" value="InterPro"/>
</dbReference>
<feature type="domain" description="DNA mismatch repair protein MutS core" evidence="2">
    <location>
        <begin position="218"/>
        <end position="264"/>
    </location>
</feature>
<feature type="domain" description="DNA mismatch repair protein MutS-like N-terminal" evidence="1">
    <location>
        <begin position="24"/>
        <end position="75"/>
    </location>
</feature>
<evidence type="ECO:0000313" key="4">
    <source>
        <dbReference type="Proteomes" id="UP001189624"/>
    </source>
</evidence>
<sequence length="345" mass="39412">MAENFDGLTNKLPELKLDSKQAQGFLSFFKTLSDDPRAVRLFDRRDYYTAHGENATFVAKTYYHTTAMRQLCMEHLVNIGSVEDILFSNSDMQDSPVVVALSPNYRENGCTIELGFVDRIKRVLRMAEFLDDSHFTNVESALVALGCKGCLLPIESGKSTENRMFWIRSRILAGLLKGPIEPVRDLVSRFELAPGALGALLSYAELLADGSNYENYTLIDVEEINSRLDIVQAFVEDTVLRQDLRQHLKRISDIERLSTVCRSSELVCNILYLEPLELWTDNEHLNKFIGVVEASVDLDQLENWKYMISPSYDSTLANQKEQQESLENQIHKLHRQTADDLDLYR</sequence>
<evidence type="ECO:0000313" key="3">
    <source>
        <dbReference type="EMBL" id="CAJ1953117.1"/>
    </source>
</evidence>
<dbReference type="GO" id="GO:0006298">
    <property type="term" value="P:mismatch repair"/>
    <property type="evidence" value="ECO:0007669"/>
    <property type="project" value="InterPro"/>
</dbReference>
<dbReference type="PANTHER" id="PTHR11361">
    <property type="entry name" value="DNA MISMATCH REPAIR PROTEIN MUTS FAMILY MEMBER"/>
    <property type="match status" value="1"/>
</dbReference>
<accession>A0AA86SK70</accession>
<evidence type="ECO:0000259" key="2">
    <source>
        <dbReference type="Pfam" id="PF05192"/>
    </source>
</evidence>
<dbReference type="InterPro" id="IPR036678">
    <property type="entry name" value="MutS_con_dom_sf"/>
</dbReference>
<protein>
    <submittedName>
        <fullName evidence="3">Uncharacterized protein</fullName>
    </submittedName>
</protein>
<dbReference type="Gene3D" id="1.10.1420.10">
    <property type="match status" value="1"/>
</dbReference>
<dbReference type="Pfam" id="PF05192">
    <property type="entry name" value="MutS_III"/>
    <property type="match status" value="1"/>
</dbReference>
<dbReference type="GO" id="GO:0032301">
    <property type="term" value="C:MutSalpha complex"/>
    <property type="evidence" value="ECO:0007669"/>
    <property type="project" value="TreeGrafter"/>
</dbReference>
<dbReference type="Gramene" id="rna-AYBTSS11_LOCUS15656">
    <property type="protein sequence ID" value="CAJ1953117.1"/>
    <property type="gene ID" value="gene-AYBTSS11_LOCUS15656"/>
</dbReference>
<dbReference type="InterPro" id="IPR007695">
    <property type="entry name" value="DNA_mismatch_repair_MutS-lik_N"/>
</dbReference>
<dbReference type="InterPro" id="IPR007696">
    <property type="entry name" value="DNA_mismatch_repair_MutS_core"/>
</dbReference>
<dbReference type="InterPro" id="IPR036187">
    <property type="entry name" value="DNA_mismatch_repair_MutS_sf"/>
</dbReference>
<dbReference type="Gene3D" id="3.30.420.110">
    <property type="entry name" value="MutS, connector domain"/>
    <property type="match status" value="1"/>
</dbReference>
<evidence type="ECO:0000259" key="1">
    <source>
        <dbReference type="Pfam" id="PF01624"/>
    </source>
</evidence>
<dbReference type="Proteomes" id="UP001189624">
    <property type="component" value="Chromosome 4"/>
</dbReference>
<name>A0AA86SK70_9FABA</name>
<dbReference type="GO" id="GO:0006312">
    <property type="term" value="P:mitotic recombination"/>
    <property type="evidence" value="ECO:0007669"/>
    <property type="project" value="TreeGrafter"/>
</dbReference>
<proteinExistence type="predicted"/>